<dbReference type="RefSeq" id="WP_066809698.1">
    <property type="nucleotide sequence ID" value="NZ_CP012661.1"/>
</dbReference>
<comment type="similarity">
    <text evidence="1">Belongs to the HpcH/HpaI aldolase family.</text>
</comment>
<dbReference type="GO" id="GO:0005737">
    <property type="term" value="C:cytoplasm"/>
    <property type="evidence" value="ECO:0007669"/>
    <property type="project" value="TreeGrafter"/>
</dbReference>
<dbReference type="GO" id="GO:0016832">
    <property type="term" value="F:aldehyde-lyase activity"/>
    <property type="evidence" value="ECO:0007669"/>
    <property type="project" value="TreeGrafter"/>
</dbReference>
<name>A0A159Z1K4_9RHOB</name>
<dbReference type="GO" id="GO:0046872">
    <property type="term" value="F:metal ion binding"/>
    <property type="evidence" value="ECO:0007669"/>
    <property type="project" value="UniProtKB-KW"/>
</dbReference>
<accession>A0A159Z1K4</accession>
<dbReference type="OrthoDB" id="9802624at2"/>
<dbReference type="PANTHER" id="PTHR30502">
    <property type="entry name" value="2-KETO-3-DEOXY-L-RHAMNONATE ALDOLASE"/>
    <property type="match status" value="1"/>
</dbReference>
<proteinExistence type="inferred from homology"/>
<dbReference type="PATRIC" id="fig|1335048.3.peg.683"/>
<keyword evidence="3" id="KW-0456">Lyase</keyword>
<evidence type="ECO:0000259" key="4">
    <source>
        <dbReference type="Pfam" id="PF03328"/>
    </source>
</evidence>
<reference evidence="5 6" key="1">
    <citation type="submission" date="2015-09" db="EMBL/GenBank/DDBJ databases">
        <title>Complete genome sequence of Defluviimonas alba cai42t isolated from an oilfield in Xinjiang.</title>
        <authorList>
            <person name="Geng S."/>
            <person name="Pan X."/>
            <person name="Wu X."/>
        </authorList>
    </citation>
    <scope>NUCLEOTIDE SEQUENCE [LARGE SCALE GENOMIC DNA]</scope>
    <source>
        <strain evidence="6">cai42</strain>
    </source>
</reference>
<dbReference type="PANTHER" id="PTHR30502:SF0">
    <property type="entry name" value="PHOSPHOENOLPYRUVATE CARBOXYLASE FAMILY PROTEIN"/>
    <property type="match status" value="1"/>
</dbReference>
<keyword evidence="2" id="KW-0479">Metal-binding</keyword>
<dbReference type="InterPro" id="IPR005000">
    <property type="entry name" value="Aldolase/citrate-lyase_domain"/>
</dbReference>
<dbReference type="InterPro" id="IPR040442">
    <property type="entry name" value="Pyrv_kinase-like_dom_sf"/>
</dbReference>
<dbReference type="InterPro" id="IPR050251">
    <property type="entry name" value="HpcH-HpaI_aldolase"/>
</dbReference>
<evidence type="ECO:0000313" key="5">
    <source>
        <dbReference type="EMBL" id="AMY67918.1"/>
    </source>
</evidence>
<protein>
    <submittedName>
        <fullName evidence="5">HpcH/HpaI aldolase</fullName>
    </submittedName>
</protein>
<dbReference type="SUPFAM" id="SSF51621">
    <property type="entry name" value="Phosphoenolpyruvate/pyruvate domain"/>
    <property type="match status" value="1"/>
</dbReference>
<dbReference type="KEGG" id="daa:AKL17_0658"/>
<feature type="domain" description="HpcH/HpaI aldolase/citrate lyase" evidence="4">
    <location>
        <begin position="15"/>
        <end position="234"/>
    </location>
</feature>
<organism evidence="5 6">
    <name type="scientific">Frigidibacter mobilis</name>
    <dbReference type="NCBI Taxonomy" id="1335048"/>
    <lineage>
        <taxon>Bacteria</taxon>
        <taxon>Pseudomonadati</taxon>
        <taxon>Pseudomonadota</taxon>
        <taxon>Alphaproteobacteria</taxon>
        <taxon>Rhodobacterales</taxon>
        <taxon>Paracoccaceae</taxon>
        <taxon>Frigidibacter</taxon>
    </lineage>
</organism>
<dbReference type="STRING" id="1335048.AKL17_0658"/>
<dbReference type="InterPro" id="IPR015813">
    <property type="entry name" value="Pyrv/PenolPyrv_kinase-like_dom"/>
</dbReference>
<dbReference type="Proteomes" id="UP000076128">
    <property type="component" value="Chromosome"/>
</dbReference>
<evidence type="ECO:0000313" key="6">
    <source>
        <dbReference type="Proteomes" id="UP000076128"/>
    </source>
</evidence>
<keyword evidence="6" id="KW-1185">Reference proteome</keyword>
<evidence type="ECO:0000256" key="3">
    <source>
        <dbReference type="ARBA" id="ARBA00023239"/>
    </source>
</evidence>
<evidence type="ECO:0000256" key="1">
    <source>
        <dbReference type="ARBA" id="ARBA00005568"/>
    </source>
</evidence>
<dbReference type="EMBL" id="CP012661">
    <property type="protein sequence ID" value="AMY67918.1"/>
    <property type="molecule type" value="Genomic_DNA"/>
</dbReference>
<sequence>MTDLRARVRAGERLTGCFVKTPSPQVVELLGMAGMDFVVADREHAPIGTGALDLMALAGRAVGLPLLIRSRTAEAAEIWPALDMGCSGVMVPHVRTAAEARAVAGAMKYAHGRGFSPSGRAGGYGSLPAVDYRRAQDETTVFLAQIEDAAALEHLDEIAAVPEVDALFVGPADLSLSLGCAADAPELAAAIGRVTQAAHRVRKAAGLFVTDPASIAAHAARGVTVFVCGSDQGLILGGARRLMAAARA</sequence>
<dbReference type="Gene3D" id="3.20.20.60">
    <property type="entry name" value="Phosphoenolpyruvate-binding domains"/>
    <property type="match status" value="1"/>
</dbReference>
<dbReference type="Pfam" id="PF03328">
    <property type="entry name" value="HpcH_HpaI"/>
    <property type="match status" value="1"/>
</dbReference>
<dbReference type="AlphaFoldDB" id="A0A159Z1K4"/>
<evidence type="ECO:0000256" key="2">
    <source>
        <dbReference type="ARBA" id="ARBA00022723"/>
    </source>
</evidence>
<gene>
    <name evidence="5" type="ORF">AKL17_0658</name>
</gene>